<dbReference type="SUPFAM" id="SSF52777">
    <property type="entry name" value="CoA-dependent acyltransferases"/>
    <property type="match status" value="1"/>
</dbReference>
<dbReference type="KEGG" id="lrs:PX52LOC_02636"/>
<dbReference type="EMBL" id="CP042425">
    <property type="protein sequence ID" value="QEL15701.1"/>
    <property type="molecule type" value="Genomic_DNA"/>
</dbReference>
<dbReference type="AlphaFoldDB" id="A0A5C1A931"/>
<evidence type="ECO:0000313" key="1">
    <source>
        <dbReference type="EMBL" id="QEL15701.1"/>
    </source>
</evidence>
<evidence type="ECO:0000313" key="2">
    <source>
        <dbReference type="Proteomes" id="UP000324974"/>
    </source>
</evidence>
<name>A0A5C1A931_9BACT</name>
<organism evidence="1 2">
    <name type="scientific">Limnoglobus roseus</name>
    <dbReference type="NCBI Taxonomy" id="2598579"/>
    <lineage>
        <taxon>Bacteria</taxon>
        <taxon>Pseudomonadati</taxon>
        <taxon>Planctomycetota</taxon>
        <taxon>Planctomycetia</taxon>
        <taxon>Gemmatales</taxon>
        <taxon>Gemmataceae</taxon>
        <taxon>Limnoglobus</taxon>
    </lineage>
</organism>
<dbReference type="RefSeq" id="WP_149110490.1">
    <property type="nucleotide sequence ID" value="NZ_CP042425.1"/>
</dbReference>
<sequence>MRRVRGRWISVSQPRRVIAELMRTCHTIPIITIETRMQLAELVAARNGIPNPPSWVAVFAKAFGIVAKRRAELRRSYMPWPWPHFYETEDSIGTVSVEREFHGEPAVFFGQFRLPDQQTLTRLQEIIDHWRTTPVEQVRDFKRLLRLMWWPRPVRRFCWWYASQVAGRHRTRQFGTFAISTTASTGATCINLISPVTATLNYGLLAEDGSLDVRLHFDHRVMDGMPAARALAEIEDVLRTTILAELREMAAPANRTGVRSVEIVVSRER</sequence>
<dbReference type="Gene3D" id="3.30.559.10">
    <property type="entry name" value="Chloramphenicol acetyltransferase-like domain"/>
    <property type="match status" value="1"/>
</dbReference>
<protein>
    <recommendedName>
        <fullName evidence="3">2-oxoacid dehydrogenase acyltransferase catalytic domain-containing protein</fullName>
    </recommendedName>
</protein>
<dbReference type="OrthoDB" id="8059310at2"/>
<proteinExistence type="predicted"/>
<accession>A0A5C1A931</accession>
<reference evidence="2" key="1">
    <citation type="submission" date="2019-08" db="EMBL/GenBank/DDBJ databases">
        <title>Limnoglobus roseus gen. nov., sp. nov., a novel freshwater planctomycete with a giant genome from the family Gemmataceae.</title>
        <authorList>
            <person name="Kulichevskaya I.S."/>
            <person name="Naumoff D.G."/>
            <person name="Miroshnikov K."/>
            <person name="Ivanova A."/>
            <person name="Philippov D.A."/>
            <person name="Hakobyan A."/>
            <person name="Rijpstra I.C."/>
            <person name="Sinninghe Damste J.S."/>
            <person name="Liesack W."/>
            <person name="Dedysh S.N."/>
        </authorList>
    </citation>
    <scope>NUCLEOTIDE SEQUENCE [LARGE SCALE GENOMIC DNA]</scope>
    <source>
        <strain evidence="2">PX52</strain>
    </source>
</reference>
<dbReference type="Proteomes" id="UP000324974">
    <property type="component" value="Chromosome"/>
</dbReference>
<dbReference type="InterPro" id="IPR023213">
    <property type="entry name" value="CAT-like_dom_sf"/>
</dbReference>
<evidence type="ECO:0008006" key="3">
    <source>
        <dbReference type="Google" id="ProtNLM"/>
    </source>
</evidence>
<keyword evidence="2" id="KW-1185">Reference proteome</keyword>
<gene>
    <name evidence="1" type="ORF">PX52LOC_02636</name>
</gene>